<evidence type="ECO:0000313" key="4">
    <source>
        <dbReference type="Proteomes" id="UP000011682"/>
    </source>
</evidence>
<dbReference type="Pfam" id="PF22106">
    <property type="entry name" value="NGO1945_C"/>
    <property type="match status" value="1"/>
</dbReference>
<name>S9Q4Z8_CYSF2</name>
<comment type="caution">
    <text evidence="3">The sequence shown here is derived from an EMBL/GenBank/DDBJ whole genome shotgun (WGS) entry which is preliminary data.</text>
</comment>
<dbReference type="Proteomes" id="UP000011682">
    <property type="component" value="Unassembled WGS sequence"/>
</dbReference>
<dbReference type="OrthoDB" id="4146344at2"/>
<gene>
    <name evidence="3" type="ORF">D187_007761</name>
</gene>
<proteinExistence type="predicted"/>
<evidence type="ECO:0000259" key="1">
    <source>
        <dbReference type="Pfam" id="PF09836"/>
    </source>
</evidence>
<dbReference type="Gene3D" id="3.90.930.50">
    <property type="match status" value="1"/>
</dbReference>
<dbReference type="Pfam" id="PF09836">
    <property type="entry name" value="DUF2063"/>
    <property type="match status" value="1"/>
</dbReference>
<organism evidence="3 4">
    <name type="scientific">Cystobacter fuscus (strain ATCC 25194 / DSM 2262 / NBRC 100088 / M29)</name>
    <dbReference type="NCBI Taxonomy" id="1242864"/>
    <lineage>
        <taxon>Bacteria</taxon>
        <taxon>Pseudomonadati</taxon>
        <taxon>Myxococcota</taxon>
        <taxon>Myxococcia</taxon>
        <taxon>Myxococcales</taxon>
        <taxon>Cystobacterineae</taxon>
        <taxon>Archangiaceae</taxon>
        <taxon>Cystobacter</taxon>
    </lineage>
</organism>
<dbReference type="InterPro" id="IPR018640">
    <property type="entry name" value="DUF2063"/>
</dbReference>
<sequence length="261" mass="28388">MTTALRALQLAWAAHVRDPSRPPPPGVDPARLALYRTLCVNGVESLLTGSFPRLYMMLGEAGWRRAIEDFYRRHRCDTPLFPRVAGEFAAWLAESDTALPPWAAELADYEWSRHALLFAEATAAPAPMAEPALDVPLALSPLAHVRGYHWPVHVESALPPDTDAPPAAPTLLLLRRDADHVLRTDRLSPFAYRLLQAIATGSDSARAHLSALAHESGTAAADMLAHGQVLLAELWSARILVTASAPADADPFHPDRMESSP</sequence>
<feature type="domain" description="Putative DNA-binding" evidence="1">
    <location>
        <begin position="8"/>
        <end position="92"/>
    </location>
</feature>
<evidence type="ECO:0000313" key="3">
    <source>
        <dbReference type="EMBL" id="EPX56419.1"/>
    </source>
</evidence>
<reference evidence="3" key="1">
    <citation type="submission" date="2013-05" db="EMBL/GenBank/DDBJ databases">
        <title>Genome assembly of Cystobacter fuscus DSM 2262.</title>
        <authorList>
            <person name="Sharma G."/>
            <person name="Khatri I."/>
            <person name="Kaur C."/>
            <person name="Mayilraj S."/>
            <person name="Subramanian S."/>
        </authorList>
    </citation>
    <scope>NUCLEOTIDE SEQUENCE [LARGE SCALE GENOMIC DNA]</scope>
    <source>
        <strain evidence="3">DSM 2262</strain>
    </source>
</reference>
<dbReference type="EMBL" id="ANAH02000066">
    <property type="protein sequence ID" value="EPX56419.1"/>
    <property type="molecule type" value="Genomic_DNA"/>
</dbReference>
<feature type="domain" description="NGO1945-like C-terminal" evidence="2">
    <location>
        <begin position="140"/>
        <end position="234"/>
    </location>
</feature>
<dbReference type="InterPro" id="IPR044922">
    <property type="entry name" value="DUF2063_N_sf"/>
</dbReference>
<dbReference type="InterPro" id="IPR054098">
    <property type="entry name" value="NGO1945-like_C"/>
</dbReference>
<dbReference type="RefSeq" id="WP_002620705.1">
    <property type="nucleotide sequence ID" value="NZ_ANAH02000066.1"/>
</dbReference>
<accession>S9Q4Z8</accession>
<dbReference type="eggNOG" id="COG3219">
    <property type="taxonomic scope" value="Bacteria"/>
</dbReference>
<dbReference type="AlphaFoldDB" id="S9Q4Z8"/>
<keyword evidence="4" id="KW-1185">Reference proteome</keyword>
<protein>
    <submittedName>
        <fullName evidence="3">Uncharacterized protein</fullName>
    </submittedName>
</protein>
<dbReference type="Gene3D" id="1.10.150.690">
    <property type="entry name" value="DUF2063"/>
    <property type="match status" value="1"/>
</dbReference>
<evidence type="ECO:0000259" key="2">
    <source>
        <dbReference type="Pfam" id="PF22106"/>
    </source>
</evidence>